<name>A0A914C9T6_9BILA</name>
<keyword evidence="1" id="KW-0833">Ubl conjugation pathway</keyword>
<dbReference type="Pfam" id="PF25372">
    <property type="entry name" value="DUF7885"/>
    <property type="match status" value="1"/>
</dbReference>
<dbReference type="InterPro" id="IPR036047">
    <property type="entry name" value="F-box-like_dom_sf"/>
</dbReference>
<dbReference type="PROSITE" id="PS51450">
    <property type="entry name" value="LRR"/>
    <property type="match status" value="1"/>
</dbReference>
<dbReference type="InterPro" id="IPR001611">
    <property type="entry name" value="Leu-rich_rpt"/>
</dbReference>
<dbReference type="PROSITE" id="PS50181">
    <property type="entry name" value="FBOX"/>
    <property type="match status" value="1"/>
</dbReference>
<dbReference type="Gene3D" id="3.80.10.10">
    <property type="entry name" value="Ribonuclease Inhibitor"/>
    <property type="match status" value="1"/>
</dbReference>
<dbReference type="GO" id="GO:0031146">
    <property type="term" value="P:SCF-dependent proteasomal ubiquitin-dependent protein catabolic process"/>
    <property type="evidence" value="ECO:0007669"/>
    <property type="project" value="TreeGrafter"/>
</dbReference>
<dbReference type="AlphaFoldDB" id="A0A914C9T6"/>
<accession>A0A914C9T6</accession>
<dbReference type="InterPro" id="IPR001810">
    <property type="entry name" value="F-box_dom"/>
</dbReference>
<dbReference type="Pfam" id="PF12937">
    <property type="entry name" value="F-box-like"/>
    <property type="match status" value="1"/>
</dbReference>
<organism evidence="3 4">
    <name type="scientific">Acrobeloides nanus</name>
    <dbReference type="NCBI Taxonomy" id="290746"/>
    <lineage>
        <taxon>Eukaryota</taxon>
        <taxon>Metazoa</taxon>
        <taxon>Ecdysozoa</taxon>
        <taxon>Nematoda</taxon>
        <taxon>Chromadorea</taxon>
        <taxon>Rhabditida</taxon>
        <taxon>Tylenchina</taxon>
        <taxon>Cephalobomorpha</taxon>
        <taxon>Cephaloboidea</taxon>
        <taxon>Cephalobidae</taxon>
        <taxon>Acrobeloides</taxon>
    </lineage>
</organism>
<dbReference type="SUPFAM" id="SSF81383">
    <property type="entry name" value="F-box domain"/>
    <property type="match status" value="1"/>
</dbReference>
<evidence type="ECO:0000259" key="2">
    <source>
        <dbReference type="PROSITE" id="PS50181"/>
    </source>
</evidence>
<evidence type="ECO:0000313" key="3">
    <source>
        <dbReference type="Proteomes" id="UP000887540"/>
    </source>
</evidence>
<proteinExistence type="predicted"/>
<dbReference type="SMART" id="SM00367">
    <property type="entry name" value="LRR_CC"/>
    <property type="match status" value="7"/>
</dbReference>
<dbReference type="SMART" id="SM00256">
    <property type="entry name" value="FBOX"/>
    <property type="match status" value="1"/>
</dbReference>
<dbReference type="InterPro" id="IPR006553">
    <property type="entry name" value="Leu-rich_rpt_Cys-con_subtyp"/>
</dbReference>
<keyword evidence="3" id="KW-1185">Reference proteome</keyword>
<dbReference type="SUPFAM" id="SSF52047">
    <property type="entry name" value="RNI-like"/>
    <property type="match status" value="1"/>
</dbReference>
<dbReference type="Gene3D" id="1.20.1280.50">
    <property type="match status" value="1"/>
</dbReference>
<feature type="domain" description="F-box" evidence="2">
    <location>
        <begin position="101"/>
        <end position="145"/>
    </location>
</feature>
<dbReference type="InterPro" id="IPR057207">
    <property type="entry name" value="FBXL15_LRR"/>
</dbReference>
<dbReference type="WBParaSite" id="ACRNAN_Path_681.g2542.t1">
    <property type="protein sequence ID" value="ACRNAN_Path_681.g2542.t1"/>
    <property type="gene ID" value="ACRNAN_Path_681.g2542"/>
</dbReference>
<dbReference type="Proteomes" id="UP000887540">
    <property type="component" value="Unplaced"/>
</dbReference>
<evidence type="ECO:0000313" key="4">
    <source>
        <dbReference type="WBParaSite" id="ACRNAN_Path_681.g2542.t1"/>
    </source>
</evidence>
<dbReference type="GO" id="GO:0019005">
    <property type="term" value="C:SCF ubiquitin ligase complex"/>
    <property type="evidence" value="ECO:0007669"/>
    <property type="project" value="TreeGrafter"/>
</dbReference>
<evidence type="ECO:0000256" key="1">
    <source>
        <dbReference type="ARBA" id="ARBA00022786"/>
    </source>
</evidence>
<reference evidence="4" key="1">
    <citation type="submission" date="2022-11" db="UniProtKB">
        <authorList>
            <consortium name="WormBaseParasite"/>
        </authorList>
    </citation>
    <scope>IDENTIFICATION</scope>
</reference>
<protein>
    <submittedName>
        <fullName evidence="4">F-box domain-containing protein</fullName>
    </submittedName>
</protein>
<sequence length="571" mass="65297">MKLRSSKTVAINSNETKRELMNNENLTAPSTANVYPVRRSTRQRNVVNYNIEAAISSQMGFQSTAIKGGKRKLVDLNPTEKRMKINGSLPSSSVLAKTNDINSIHVLPDNVMIMIFEKLHIPDRIKIERVCRRWRILSKFSWSRTEYFGYDSINDPSNAVRQYNVGNSQIGDIIRRAGRFLKWVDLSRFRETLSHDVCRYFVNTLQLHTVDLTGIHLTNSALSKLAHYCPNLKSAIFTRCFQNTSMERGLSDFLTIANQLERLDLSENENLRGITSFSKLPFSLKHLNLENCYRLDSKAYSNIHDRCPNLEMLNLHRVYDLVSVEALNSLFKKLINLETLKFGEHFVPTVPNGADLVSLGKLRKLKNLDLHDNNLITDQALIAISRGCPNLEVMDISGCNRGISEDGLRSLGNLPSLKTLNVSCIRNFNDTCLKDICRRGTLKEFKMQRCSQVSNEGVQFTLMNCNALVKLDVSMCSSITDASVQSIYEMLEKRHGKTIPINENDENIFQLSIKNSGITTPFESKNPWLNVYQDSDRFRVPVFINLDRRGGVVRWERIMHVLIHYHNIFDL</sequence>
<dbReference type="PANTHER" id="PTHR13318">
    <property type="entry name" value="PARTNER OF PAIRED, ISOFORM B-RELATED"/>
    <property type="match status" value="1"/>
</dbReference>
<dbReference type="InterPro" id="IPR032675">
    <property type="entry name" value="LRR_dom_sf"/>
</dbReference>